<evidence type="ECO:0000313" key="1">
    <source>
        <dbReference type="EMBL" id="CAH6579861.1"/>
    </source>
</evidence>
<organism evidence="1 2">
    <name type="scientific">Citrobacter freundii</name>
    <dbReference type="NCBI Taxonomy" id="546"/>
    <lineage>
        <taxon>Bacteria</taxon>
        <taxon>Pseudomonadati</taxon>
        <taxon>Pseudomonadota</taxon>
        <taxon>Gammaproteobacteria</taxon>
        <taxon>Enterobacterales</taxon>
        <taxon>Enterobacteriaceae</taxon>
        <taxon>Citrobacter</taxon>
        <taxon>Citrobacter freundii complex</taxon>
    </lineage>
</organism>
<gene>
    <name evidence="1" type="ORF">AI2935V1_1741</name>
</gene>
<name>A0AAD1TQW5_CITFR</name>
<dbReference type="Proteomes" id="UP000789647">
    <property type="component" value="Chromosome"/>
</dbReference>
<sequence length="99" mass="11243">MRAFFKIENCGDIIIRDSSSYSDAPFLIANNVKSLTLKRNTTNSSVTPYIIEDCDSITAHGNIDNFNGRSIKNIKKSPYSFRYSQCYLFIVSVLYGQIK</sequence>
<reference evidence="1" key="1">
    <citation type="submission" date="2022-05" db="EMBL/GenBank/DDBJ databases">
        <authorList>
            <person name="Alioto T."/>
            <person name="Alioto T."/>
            <person name="Gomez Garrido J."/>
        </authorList>
    </citation>
    <scope>NUCLEOTIDE SEQUENCE</scope>
    <source>
        <strain evidence="1">112</strain>
    </source>
</reference>
<proteinExistence type="predicted"/>
<dbReference type="EMBL" id="OW995941">
    <property type="protein sequence ID" value="CAH6579861.1"/>
    <property type="molecule type" value="Genomic_DNA"/>
</dbReference>
<evidence type="ECO:0000313" key="2">
    <source>
        <dbReference type="Proteomes" id="UP000789647"/>
    </source>
</evidence>
<protein>
    <submittedName>
        <fullName evidence="1">Uncharacterized protein</fullName>
    </submittedName>
</protein>
<accession>A0AAD1TQW5</accession>
<dbReference type="AlphaFoldDB" id="A0AAD1TQW5"/>